<reference evidence="1 2" key="1">
    <citation type="journal article" date="2017" name="Water Res.">
        <title>Discovery and metagenomic analysis of an anammox bacterial enrichment related to Candidatus "Brocadia caroliniensis" in a full-scale glycerol-fed nitritation-denitritation separate centrate treatment process.</title>
        <authorList>
            <person name="Park H."/>
            <person name="Brotto A.C."/>
            <person name="van Loosdrecht M.C."/>
            <person name="Chandran K."/>
        </authorList>
    </citation>
    <scope>NUCLEOTIDE SEQUENCE [LARGE SCALE GENOMIC DNA]</scope>
    <source>
        <strain evidence="1">26THWARD</strain>
    </source>
</reference>
<evidence type="ECO:0000313" key="2">
    <source>
        <dbReference type="Proteomes" id="UP000189681"/>
    </source>
</evidence>
<gene>
    <name evidence="1" type="ORF">AYP45_15775</name>
</gene>
<dbReference type="EMBL" id="AYTS01000161">
    <property type="protein sequence ID" value="OOP55256.1"/>
    <property type="molecule type" value="Genomic_DNA"/>
</dbReference>
<evidence type="ECO:0000313" key="1">
    <source>
        <dbReference type="EMBL" id="OOP55256.1"/>
    </source>
</evidence>
<proteinExistence type="predicted"/>
<accession>A0A1V4AQ69</accession>
<dbReference type="SUPFAM" id="SSF116734">
    <property type="entry name" value="DNA methylase specificity domain"/>
    <property type="match status" value="1"/>
</dbReference>
<protein>
    <recommendedName>
        <fullName evidence="3">Type I restriction modification DNA specificity domain-containing protein</fullName>
    </recommendedName>
</protein>
<dbReference type="Proteomes" id="UP000189681">
    <property type="component" value="Unassembled WGS sequence"/>
</dbReference>
<sequence length="67" mass="7704">MYPSDSVLKEFTQKIQPRFVQIRSNKEQSNILAAIHDALLPKLLSGELRVKDVKGLWKIKTNDLINL</sequence>
<organism evidence="1 2">
    <name type="scientific">Candidatus Brocadia carolinensis</name>
    <dbReference type="NCBI Taxonomy" id="1004156"/>
    <lineage>
        <taxon>Bacteria</taxon>
        <taxon>Pseudomonadati</taxon>
        <taxon>Planctomycetota</taxon>
        <taxon>Candidatus Brocadiia</taxon>
        <taxon>Candidatus Brocadiales</taxon>
        <taxon>Candidatus Brocadiaceae</taxon>
        <taxon>Candidatus Brocadia</taxon>
    </lineage>
</organism>
<name>A0A1V4AQ69_9BACT</name>
<comment type="caution">
    <text evidence="1">The sequence shown here is derived from an EMBL/GenBank/DDBJ whole genome shotgun (WGS) entry which is preliminary data.</text>
</comment>
<dbReference type="STRING" id="1004156.AYP45_15775"/>
<dbReference type="AlphaFoldDB" id="A0A1V4AQ69"/>
<evidence type="ECO:0008006" key="3">
    <source>
        <dbReference type="Google" id="ProtNLM"/>
    </source>
</evidence>